<dbReference type="GO" id="GO:0030015">
    <property type="term" value="C:CCR4-NOT core complex"/>
    <property type="evidence" value="ECO:0007669"/>
    <property type="project" value="UniProtKB-UniRule"/>
</dbReference>
<dbReference type="RefSeq" id="XP_028883697.1">
    <property type="nucleotide sequence ID" value="XM_029024874.1"/>
</dbReference>
<evidence type="ECO:0000259" key="12">
    <source>
        <dbReference type="Pfam" id="PF04065"/>
    </source>
</evidence>
<evidence type="ECO:0000256" key="6">
    <source>
        <dbReference type="ARBA" id="ARBA00022553"/>
    </source>
</evidence>
<dbReference type="STRING" id="67003.A0A1X0NYF1"/>
<feature type="compositionally biased region" description="Acidic residues" evidence="11">
    <location>
        <begin position="210"/>
        <end position="224"/>
    </location>
</feature>
<dbReference type="InterPro" id="IPR040168">
    <property type="entry name" value="Not2/3/5"/>
</dbReference>
<proteinExistence type="inferred from homology"/>
<dbReference type="Pfam" id="PF04065">
    <property type="entry name" value="Not3"/>
    <property type="match status" value="1"/>
</dbReference>
<feature type="compositionally biased region" description="Basic and acidic residues" evidence="11">
    <location>
        <begin position="232"/>
        <end position="241"/>
    </location>
</feature>
<evidence type="ECO:0000256" key="7">
    <source>
        <dbReference type="ARBA" id="ARBA00023015"/>
    </source>
</evidence>
<evidence type="ECO:0000256" key="2">
    <source>
        <dbReference type="ARBA" id="ARBA00004496"/>
    </source>
</evidence>
<dbReference type="InterPro" id="IPR007207">
    <property type="entry name" value="Not_N"/>
</dbReference>
<name>A0A1X0NYF1_9TRYP</name>
<feature type="compositionally biased region" description="Polar residues" evidence="11">
    <location>
        <begin position="399"/>
        <end position="416"/>
    </location>
</feature>
<reference evidence="14 15" key="1">
    <citation type="submission" date="2017-03" db="EMBL/GenBank/DDBJ databases">
        <title>An alternative strategy for trypanosome survival in the mammalian bloodstream revealed through genome and transcriptome analysis of the ubiquitous bovine parasite Trypanosoma (Megatrypanum) theileri.</title>
        <authorList>
            <person name="Kelly S."/>
            <person name="Ivens A."/>
            <person name="Mott A."/>
            <person name="O'Neill E."/>
            <person name="Emms D."/>
            <person name="Macleod O."/>
            <person name="Voorheis P."/>
            <person name="Matthews J."/>
            <person name="Matthews K."/>
            <person name="Carrington M."/>
        </authorList>
    </citation>
    <scope>NUCLEOTIDE SEQUENCE [LARGE SCALE GENOMIC DNA]</scope>
    <source>
        <strain evidence="14">Edinburgh</strain>
    </source>
</reference>
<evidence type="ECO:0000256" key="4">
    <source>
        <dbReference type="ARBA" id="ARBA00022490"/>
    </source>
</evidence>
<feature type="compositionally biased region" description="Low complexity" evidence="11">
    <location>
        <begin position="468"/>
        <end position="478"/>
    </location>
</feature>
<dbReference type="VEuPathDB" id="TriTrypDB:TM35_000111650"/>
<keyword evidence="6" id="KW-0597">Phosphoprotein</keyword>
<feature type="region of interest" description="Disordered" evidence="11">
    <location>
        <begin position="386"/>
        <end position="425"/>
    </location>
</feature>
<evidence type="ECO:0000259" key="13">
    <source>
        <dbReference type="Pfam" id="PF04153"/>
    </source>
</evidence>
<evidence type="ECO:0000313" key="15">
    <source>
        <dbReference type="Proteomes" id="UP000192257"/>
    </source>
</evidence>
<feature type="domain" description="CCR4-Not complex component Not N-terminal" evidence="12">
    <location>
        <begin position="4"/>
        <end position="231"/>
    </location>
</feature>
<keyword evidence="7 10" id="KW-0805">Transcription regulation</keyword>
<dbReference type="GO" id="GO:0000932">
    <property type="term" value="C:P-body"/>
    <property type="evidence" value="ECO:0007669"/>
    <property type="project" value="UniProtKB-UniRule"/>
</dbReference>
<keyword evidence="9 10" id="KW-0539">Nucleus</keyword>
<comment type="subcellular location">
    <subcellularLocation>
        <location evidence="2 10">Cytoplasm</location>
    </subcellularLocation>
    <subcellularLocation>
        <location evidence="1 10">Nucleus</location>
    </subcellularLocation>
</comment>
<feature type="compositionally biased region" description="Low complexity" evidence="11">
    <location>
        <begin position="487"/>
        <end position="508"/>
    </location>
</feature>
<comment type="similarity">
    <text evidence="3 10">Belongs to the CNOT2/3/5 family.</text>
</comment>
<protein>
    <submittedName>
        <fullName evidence="14">CCR4-NOT transcription complex subunit 3</fullName>
    </submittedName>
</protein>
<feature type="compositionally biased region" description="Low complexity" evidence="11">
    <location>
        <begin position="266"/>
        <end position="297"/>
    </location>
</feature>
<gene>
    <name evidence="14" type="ORF">TM35_000111650</name>
</gene>
<dbReference type="OrthoDB" id="249757at2759"/>
<dbReference type="GO" id="GO:0005634">
    <property type="term" value="C:nucleus"/>
    <property type="evidence" value="ECO:0007669"/>
    <property type="project" value="UniProtKB-SubCell"/>
</dbReference>
<evidence type="ECO:0000256" key="10">
    <source>
        <dbReference type="PIRNR" id="PIRNR005290"/>
    </source>
</evidence>
<evidence type="ECO:0000256" key="9">
    <source>
        <dbReference type="ARBA" id="ARBA00023242"/>
    </source>
</evidence>
<dbReference type="Gene3D" id="2.30.30.1020">
    <property type="entry name" value="CCR4-NOT complex subunit 2/3/5, C-terminal domain"/>
    <property type="match status" value="1"/>
</dbReference>
<organism evidence="14 15">
    <name type="scientific">Trypanosoma theileri</name>
    <dbReference type="NCBI Taxonomy" id="67003"/>
    <lineage>
        <taxon>Eukaryota</taxon>
        <taxon>Discoba</taxon>
        <taxon>Euglenozoa</taxon>
        <taxon>Kinetoplastea</taxon>
        <taxon>Metakinetoplastina</taxon>
        <taxon>Trypanosomatida</taxon>
        <taxon>Trypanosomatidae</taxon>
        <taxon>Trypanosoma</taxon>
    </lineage>
</organism>
<evidence type="ECO:0000256" key="1">
    <source>
        <dbReference type="ARBA" id="ARBA00004123"/>
    </source>
</evidence>
<dbReference type="PANTHER" id="PTHR23326">
    <property type="entry name" value="CCR4 NOT-RELATED"/>
    <property type="match status" value="1"/>
</dbReference>
<dbReference type="InterPro" id="IPR007282">
    <property type="entry name" value="NOT2/3/5_C"/>
</dbReference>
<evidence type="ECO:0000256" key="5">
    <source>
        <dbReference type="ARBA" id="ARBA00022491"/>
    </source>
</evidence>
<dbReference type="InterPro" id="IPR038635">
    <property type="entry name" value="CCR4-NOT_su2/3/5_C_sf"/>
</dbReference>
<dbReference type="InterPro" id="IPR012270">
    <property type="entry name" value="CCR4-NOT_su3/5"/>
</dbReference>
<feature type="region of interest" description="Disordered" evidence="11">
    <location>
        <begin position="203"/>
        <end position="334"/>
    </location>
</feature>
<comment type="caution">
    <text evidence="14">The sequence shown here is derived from an EMBL/GenBank/DDBJ whole genome shotgun (WGS) entry which is preliminary data.</text>
</comment>
<evidence type="ECO:0000313" key="14">
    <source>
        <dbReference type="EMBL" id="ORC89631.1"/>
    </source>
</evidence>
<dbReference type="PIRSF" id="PIRSF005290">
    <property type="entry name" value="NOT_su_3_5"/>
    <property type="match status" value="1"/>
</dbReference>
<accession>A0A1X0NYF1</accession>
<dbReference type="GeneID" id="39984654"/>
<dbReference type="GO" id="GO:0006355">
    <property type="term" value="P:regulation of DNA-templated transcription"/>
    <property type="evidence" value="ECO:0007669"/>
    <property type="project" value="InterPro"/>
</dbReference>
<evidence type="ECO:0000256" key="3">
    <source>
        <dbReference type="ARBA" id="ARBA00007682"/>
    </source>
</evidence>
<keyword evidence="4 10" id="KW-0963">Cytoplasm</keyword>
<keyword evidence="15" id="KW-1185">Reference proteome</keyword>
<sequence>MANSKKTQQEIDRLVRRAQDGVESFDDLYDKYLKAGSQTLKERFEGELKREIKKVQRFRENIKVFISNPEVKDTKMLETSLKSIEERMELFKTCERETKTKAFSKEGLAAGSPNETLQAQRETSLKSTMEDMRKQIDILEYDLERDARGHNSGRTTKGTPSAVLARMRKLKFHLDKLELVLKAVTNGSADLDRVRDIEGTMQRLLQNETNSDEEDEDEDEEEENLYSGFDLEDSRTQEKRRSGGGGGADEDSAILSGSAQDLGKKTPGSGSIPTASTSAITSTSAKKTTPPTTVSKSDSVKRLSTTQPSPKTQTPGGGNTSISSTSGGKPISSRDMQMDMWDENEDLLDDEMDKANADTFGDDAMELTGTGSLADMAKATATLPRMGDWEKGRPASLASPPSTTMKTQTNEQTVQPPVSAATTAATTTTTTQAVKAANTTTTTITATAGATPTANTAAVSPRTTKSMATTPPAATATASQRASEQKQQTTANSSSTAVAGATNTTTASSNQTAISYDKNIMLDLVDMSLANLPHTQDVDRQRPFEPSNPTVCPSYYPQQVLPALASPDIYREFELETLFFIFYYHQNTYQQYYAAKQIKSKSFRYHKGLNTWFQRSGTLKETQGDGERGSFLFFNYEDTWRMEEKEDFTFNYKYLEDELR</sequence>
<evidence type="ECO:0000256" key="11">
    <source>
        <dbReference type="SAM" id="MobiDB-lite"/>
    </source>
</evidence>
<dbReference type="Pfam" id="PF04153">
    <property type="entry name" value="NOT2_3_5_C"/>
    <property type="match status" value="1"/>
</dbReference>
<feature type="domain" description="NOT2/NOT3/NOT5 C-terminal" evidence="13">
    <location>
        <begin position="528"/>
        <end position="655"/>
    </location>
</feature>
<keyword evidence="5 10" id="KW-0678">Repressor</keyword>
<dbReference type="Proteomes" id="UP000192257">
    <property type="component" value="Unassembled WGS sequence"/>
</dbReference>
<feature type="compositionally biased region" description="Low complexity" evidence="11">
    <location>
        <begin position="304"/>
        <end position="328"/>
    </location>
</feature>
<evidence type="ECO:0000256" key="8">
    <source>
        <dbReference type="ARBA" id="ARBA00023163"/>
    </source>
</evidence>
<dbReference type="EMBL" id="NBCO01000011">
    <property type="protein sequence ID" value="ORC89631.1"/>
    <property type="molecule type" value="Genomic_DNA"/>
</dbReference>
<keyword evidence="8 10" id="KW-0804">Transcription</keyword>
<dbReference type="AlphaFoldDB" id="A0A1X0NYF1"/>
<feature type="region of interest" description="Disordered" evidence="11">
    <location>
        <begin position="452"/>
        <end position="508"/>
    </location>
</feature>